<organism evidence="1 2">
    <name type="scientific">Cotesia glomerata</name>
    <name type="common">Lepidopteran parasitic wasp</name>
    <name type="synonym">Apanteles glomeratus</name>
    <dbReference type="NCBI Taxonomy" id="32391"/>
    <lineage>
        <taxon>Eukaryota</taxon>
        <taxon>Metazoa</taxon>
        <taxon>Ecdysozoa</taxon>
        <taxon>Arthropoda</taxon>
        <taxon>Hexapoda</taxon>
        <taxon>Insecta</taxon>
        <taxon>Pterygota</taxon>
        <taxon>Neoptera</taxon>
        <taxon>Endopterygota</taxon>
        <taxon>Hymenoptera</taxon>
        <taxon>Apocrita</taxon>
        <taxon>Ichneumonoidea</taxon>
        <taxon>Braconidae</taxon>
        <taxon>Microgastrinae</taxon>
        <taxon>Cotesia</taxon>
    </lineage>
</organism>
<evidence type="ECO:0000313" key="1">
    <source>
        <dbReference type="EMBL" id="KAH0564361.1"/>
    </source>
</evidence>
<evidence type="ECO:0000313" key="2">
    <source>
        <dbReference type="Proteomes" id="UP000826195"/>
    </source>
</evidence>
<comment type="caution">
    <text evidence="1">The sequence shown here is derived from an EMBL/GenBank/DDBJ whole genome shotgun (WGS) entry which is preliminary data.</text>
</comment>
<gene>
    <name evidence="1" type="ORF">KQX54_011611</name>
</gene>
<dbReference type="EMBL" id="JAHXZJ010000002">
    <property type="protein sequence ID" value="KAH0564361.1"/>
    <property type="molecule type" value="Genomic_DNA"/>
</dbReference>
<keyword evidence="2" id="KW-1185">Reference proteome</keyword>
<name>A0AAV7IN19_COTGL</name>
<accession>A0AAV7IN19</accession>
<proteinExistence type="predicted"/>
<dbReference type="Proteomes" id="UP000826195">
    <property type="component" value="Unassembled WGS sequence"/>
</dbReference>
<reference evidence="1 2" key="1">
    <citation type="journal article" date="2021" name="J. Hered.">
        <title>A chromosome-level genome assembly of the parasitoid wasp, Cotesia glomerata (Hymenoptera: Braconidae).</title>
        <authorList>
            <person name="Pinto B.J."/>
            <person name="Weis J.J."/>
            <person name="Gamble T."/>
            <person name="Ode P.J."/>
            <person name="Paul R."/>
            <person name="Zaspel J.M."/>
        </authorList>
    </citation>
    <scope>NUCLEOTIDE SEQUENCE [LARGE SCALE GENOMIC DNA]</scope>
    <source>
        <strain evidence="1">CgM1</strain>
    </source>
</reference>
<protein>
    <submittedName>
        <fullName evidence="1">Uncharacterized protein</fullName>
    </submittedName>
</protein>
<dbReference type="AlphaFoldDB" id="A0AAV7IN19"/>
<sequence>MYYHRDRGRDKLSGIKGNSSILPYYYHSSTGKGKTDTNTKYYSTNNSSSRGLEFPLGSRLQNMWKSNGIVEKGRSPEEKPQKRGGENPLWFTGIRKCVYITTTWMLSNQHDILKVLALYSGWMLKTNGTKIFI</sequence>